<reference evidence="2" key="1">
    <citation type="submission" date="2020-05" db="EMBL/GenBank/DDBJ databases">
        <authorList>
            <person name="Chiriac C."/>
            <person name="Salcher M."/>
            <person name="Ghai R."/>
            <person name="Kavagutti S V."/>
        </authorList>
    </citation>
    <scope>NUCLEOTIDE SEQUENCE</scope>
</reference>
<protein>
    <submittedName>
        <fullName evidence="2">Unannotated protein</fullName>
    </submittedName>
</protein>
<sequence length="138" mass="15383">MAAKSGPKNPMTNQHKAALAAGRAEGRIVRDYLEALRTNRPKRGRKRTADSIKKRLKAVADELCVADALSELKLIQEQMDLEIELENFGEMVDLSGLETDFIRVAKQYSQRQGISYGAWRKVGVEPRVLKSAGIDRTA</sequence>
<proteinExistence type="predicted"/>
<name>A0A6J6T5Y5_9ZZZZ</name>
<dbReference type="EMBL" id="CAEZYY010000004">
    <property type="protein sequence ID" value="CAB4742333.1"/>
    <property type="molecule type" value="Genomic_DNA"/>
</dbReference>
<evidence type="ECO:0000313" key="3">
    <source>
        <dbReference type="EMBL" id="CAB5058411.1"/>
    </source>
</evidence>
<gene>
    <name evidence="2" type="ORF">UFOPK2806_00466</name>
    <name evidence="3" type="ORF">UFOPK4306_00776</name>
</gene>
<organism evidence="2">
    <name type="scientific">freshwater metagenome</name>
    <dbReference type="NCBI Taxonomy" id="449393"/>
    <lineage>
        <taxon>unclassified sequences</taxon>
        <taxon>metagenomes</taxon>
        <taxon>ecological metagenomes</taxon>
    </lineage>
</organism>
<accession>A0A6J6T5Y5</accession>
<dbReference type="AlphaFoldDB" id="A0A6J6T5Y5"/>
<evidence type="ECO:0000313" key="2">
    <source>
        <dbReference type="EMBL" id="CAB4742333.1"/>
    </source>
</evidence>
<dbReference type="EMBL" id="CAFBQP010000023">
    <property type="protein sequence ID" value="CAB5058411.1"/>
    <property type="molecule type" value="Genomic_DNA"/>
</dbReference>
<evidence type="ECO:0000256" key="1">
    <source>
        <dbReference type="SAM" id="MobiDB-lite"/>
    </source>
</evidence>
<feature type="region of interest" description="Disordered" evidence="1">
    <location>
        <begin position="1"/>
        <end position="22"/>
    </location>
</feature>